<protein>
    <submittedName>
        <fullName evidence="1">Uncharacterized protein</fullName>
    </submittedName>
</protein>
<dbReference type="AlphaFoldDB" id="A0AAV5UCX8"/>
<comment type="caution">
    <text evidence="1">The sequence shown here is derived from an EMBL/GenBank/DDBJ whole genome shotgun (WGS) entry which is preliminary data.</text>
</comment>
<evidence type="ECO:0000313" key="2">
    <source>
        <dbReference type="Proteomes" id="UP001432027"/>
    </source>
</evidence>
<accession>A0AAV5UCX8</accession>
<organism evidence="1 2">
    <name type="scientific">Pristionchus entomophagus</name>
    <dbReference type="NCBI Taxonomy" id="358040"/>
    <lineage>
        <taxon>Eukaryota</taxon>
        <taxon>Metazoa</taxon>
        <taxon>Ecdysozoa</taxon>
        <taxon>Nematoda</taxon>
        <taxon>Chromadorea</taxon>
        <taxon>Rhabditida</taxon>
        <taxon>Rhabditina</taxon>
        <taxon>Diplogasteromorpha</taxon>
        <taxon>Diplogasteroidea</taxon>
        <taxon>Neodiplogasteridae</taxon>
        <taxon>Pristionchus</taxon>
    </lineage>
</organism>
<keyword evidence="2" id="KW-1185">Reference proteome</keyword>
<name>A0AAV5UCX8_9BILA</name>
<dbReference type="Proteomes" id="UP001432027">
    <property type="component" value="Unassembled WGS sequence"/>
</dbReference>
<gene>
    <name evidence="1" type="ORF">PENTCL1PPCAC_26386</name>
</gene>
<proteinExistence type="predicted"/>
<reference evidence="1" key="1">
    <citation type="submission" date="2023-10" db="EMBL/GenBank/DDBJ databases">
        <title>Genome assembly of Pristionchus species.</title>
        <authorList>
            <person name="Yoshida K."/>
            <person name="Sommer R.J."/>
        </authorList>
    </citation>
    <scope>NUCLEOTIDE SEQUENCE</scope>
    <source>
        <strain evidence="1">RS0144</strain>
    </source>
</reference>
<feature type="non-terminal residue" evidence="1">
    <location>
        <position position="1"/>
    </location>
</feature>
<evidence type="ECO:0000313" key="1">
    <source>
        <dbReference type="EMBL" id="GMT04212.1"/>
    </source>
</evidence>
<sequence>SEKKHDTLLVDMRSTDCRLDVQKGVEGIDSCVSSASLALPLLCDSSRFQSLEGIHASSWPFFLVILVERASLRAVVSWIFFSGAALMSTVSTHSFRVSLSVRSSSSALLE</sequence>
<dbReference type="EMBL" id="BTSX01000006">
    <property type="protein sequence ID" value="GMT04212.1"/>
    <property type="molecule type" value="Genomic_DNA"/>
</dbReference>